<evidence type="ECO:0000313" key="2">
    <source>
        <dbReference type="Proteomes" id="UP001386955"/>
    </source>
</evidence>
<comment type="caution">
    <text evidence="1">The sequence shown here is derived from an EMBL/GenBank/DDBJ whole genome shotgun (WGS) entry which is preliminary data.</text>
</comment>
<dbReference type="AlphaFoldDB" id="A0AAN9T471"/>
<name>A0AAN9T471_PSOTE</name>
<protein>
    <submittedName>
        <fullName evidence="1">Uncharacterized protein</fullName>
    </submittedName>
</protein>
<accession>A0AAN9T471</accession>
<proteinExistence type="predicted"/>
<organism evidence="1 2">
    <name type="scientific">Psophocarpus tetragonolobus</name>
    <name type="common">Winged bean</name>
    <name type="synonym">Dolichos tetragonolobus</name>
    <dbReference type="NCBI Taxonomy" id="3891"/>
    <lineage>
        <taxon>Eukaryota</taxon>
        <taxon>Viridiplantae</taxon>
        <taxon>Streptophyta</taxon>
        <taxon>Embryophyta</taxon>
        <taxon>Tracheophyta</taxon>
        <taxon>Spermatophyta</taxon>
        <taxon>Magnoliopsida</taxon>
        <taxon>eudicotyledons</taxon>
        <taxon>Gunneridae</taxon>
        <taxon>Pentapetalae</taxon>
        <taxon>rosids</taxon>
        <taxon>fabids</taxon>
        <taxon>Fabales</taxon>
        <taxon>Fabaceae</taxon>
        <taxon>Papilionoideae</taxon>
        <taxon>50 kb inversion clade</taxon>
        <taxon>NPAAA clade</taxon>
        <taxon>indigoferoid/millettioid clade</taxon>
        <taxon>Phaseoleae</taxon>
        <taxon>Psophocarpus</taxon>
    </lineage>
</organism>
<dbReference type="EMBL" id="JAYMYS010000001">
    <property type="protein sequence ID" value="KAK7411973.1"/>
    <property type="molecule type" value="Genomic_DNA"/>
</dbReference>
<sequence length="127" mass="13709">MHVLSEVESEKQDEHLLACPSTLEIETPPTDQDKCGSHLLLSTLPCTVSSLPTIHLCWLYLPHSLHLNNAKAMSLSFIISSSNIRPGTTDVDTRKSTPQQLETFQTLDMQAREGEDMGGGGGGGGGY</sequence>
<dbReference type="Proteomes" id="UP001386955">
    <property type="component" value="Unassembled WGS sequence"/>
</dbReference>
<keyword evidence="2" id="KW-1185">Reference proteome</keyword>
<evidence type="ECO:0000313" key="1">
    <source>
        <dbReference type="EMBL" id="KAK7411973.1"/>
    </source>
</evidence>
<reference evidence="1 2" key="1">
    <citation type="submission" date="2024-01" db="EMBL/GenBank/DDBJ databases">
        <title>The genomes of 5 underutilized Papilionoideae crops provide insights into root nodulation and disease resistanc.</title>
        <authorList>
            <person name="Jiang F."/>
        </authorList>
    </citation>
    <scope>NUCLEOTIDE SEQUENCE [LARGE SCALE GENOMIC DNA]</scope>
    <source>
        <strain evidence="1">DUOXIRENSHENG_FW03</strain>
        <tissue evidence="1">Leaves</tissue>
    </source>
</reference>
<gene>
    <name evidence="1" type="ORF">VNO78_03418</name>
</gene>